<dbReference type="EMBL" id="JBHSCR010000016">
    <property type="protein sequence ID" value="MFC4349265.1"/>
    <property type="molecule type" value="Genomic_DNA"/>
</dbReference>
<dbReference type="PANTHER" id="PTHR43283">
    <property type="entry name" value="BETA-LACTAMASE-RELATED"/>
    <property type="match status" value="1"/>
</dbReference>
<dbReference type="GO" id="GO:0016787">
    <property type="term" value="F:hydrolase activity"/>
    <property type="evidence" value="ECO:0007669"/>
    <property type="project" value="UniProtKB-KW"/>
</dbReference>
<dbReference type="Proteomes" id="UP001595776">
    <property type="component" value="Unassembled WGS sequence"/>
</dbReference>
<dbReference type="PANTHER" id="PTHR43283:SF7">
    <property type="entry name" value="BETA-LACTAMASE-RELATED DOMAIN-CONTAINING PROTEIN"/>
    <property type="match status" value="1"/>
</dbReference>
<comment type="caution">
    <text evidence="3">The sequence shown here is derived from an EMBL/GenBank/DDBJ whole genome shotgun (WGS) entry which is preliminary data.</text>
</comment>
<keyword evidence="3" id="KW-0378">Hydrolase</keyword>
<organism evidence="3 4">
    <name type="scientific">Kordiimonas lipolytica</name>
    <dbReference type="NCBI Taxonomy" id="1662421"/>
    <lineage>
        <taxon>Bacteria</taxon>
        <taxon>Pseudomonadati</taxon>
        <taxon>Pseudomonadota</taxon>
        <taxon>Alphaproteobacteria</taxon>
        <taxon>Kordiimonadales</taxon>
        <taxon>Kordiimonadaceae</taxon>
        <taxon>Kordiimonas</taxon>
    </lineage>
</organism>
<gene>
    <name evidence="3" type="ORF">ACFO5Q_15540</name>
</gene>
<proteinExistence type="predicted"/>
<evidence type="ECO:0000313" key="3">
    <source>
        <dbReference type="EMBL" id="MFC4349265.1"/>
    </source>
</evidence>
<dbReference type="InterPro" id="IPR001466">
    <property type="entry name" value="Beta-lactam-related"/>
</dbReference>
<dbReference type="Gene3D" id="3.40.710.10">
    <property type="entry name" value="DD-peptidase/beta-lactamase superfamily"/>
    <property type="match status" value="1"/>
</dbReference>
<dbReference type="Pfam" id="PF00144">
    <property type="entry name" value="Beta-lactamase"/>
    <property type="match status" value="1"/>
</dbReference>
<feature type="domain" description="Beta-lactamase-related" evidence="2">
    <location>
        <begin position="32"/>
        <end position="304"/>
    </location>
</feature>
<reference evidence="4" key="1">
    <citation type="journal article" date="2019" name="Int. J. Syst. Evol. Microbiol.">
        <title>The Global Catalogue of Microorganisms (GCM) 10K type strain sequencing project: providing services to taxonomists for standard genome sequencing and annotation.</title>
        <authorList>
            <consortium name="The Broad Institute Genomics Platform"/>
            <consortium name="The Broad Institute Genome Sequencing Center for Infectious Disease"/>
            <person name="Wu L."/>
            <person name="Ma J."/>
        </authorList>
    </citation>
    <scope>NUCLEOTIDE SEQUENCE [LARGE SCALE GENOMIC DNA]</scope>
    <source>
        <strain evidence="4">CGMCC 1.15304</strain>
    </source>
</reference>
<evidence type="ECO:0000313" key="4">
    <source>
        <dbReference type="Proteomes" id="UP001595776"/>
    </source>
</evidence>
<dbReference type="InterPro" id="IPR050789">
    <property type="entry name" value="Diverse_Enzym_Activities"/>
</dbReference>
<feature type="signal peptide" evidence="1">
    <location>
        <begin position="1"/>
        <end position="20"/>
    </location>
</feature>
<keyword evidence="1" id="KW-0732">Signal</keyword>
<dbReference type="SUPFAM" id="SSF56601">
    <property type="entry name" value="beta-lactamase/transpeptidase-like"/>
    <property type="match status" value="1"/>
</dbReference>
<sequence length="333" mass="36883">MITRLLSLVLFLAVAPAAAAQIDDIAAKMQAGEYKGITGMMVSRDGEILAEAYAPGNSPDKRHDIRSATKSITALLVGELIEDGSLKSVKVKLSKILPDDFKHMPKDDPRRDITVEDALTMRTGLACNDWIPASVGQEDKMYKTRDWGAFLWALPMAYERGEHFSYCTGGVVYLGRVIEKLAGKPVPDYAEECLFGPMGIEGAKWEKTPTGHTDTGGHLRLTLPDLHRIGALVRNGGEGLVDPKWLKEATSEKTHVYERNERYGYLWWLNSGIVKEQPISLVYAHGNGGNFIFYVPELNLVAAFTGKNYGDRSQFIPMQLLTREIIPSLIEAD</sequence>
<dbReference type="RefSeq" id="WP_068146841.1">
    <property type="nucleotide sequence ID" value="NZ_JBHSCR010000016.1"/>
</dbReference>
<keyword evidence="4" id="KW-1185">Reference proteome</keyword>
<evidence type="ECO:0000259" key="2">
    <source>
        <dbReference type="Pfam" id="PF00144"/>
    </source>
</evidence>
<feature type="chain" id="PRO_5046163378" evidence="1">
    <location>
        <begin position="21"/>
        <end position="333"/>
    </location>
</feature>
<accession>A0ABV8UDN1</accession>
<protein>
    <submittedName>
        <fullName evidence="3">Serine hydrolase domain-containing protein</fullName>
        <ecNumber evidence="3">3.-.-.-</ecNumber>
    </submittedName>
</protein>
<name>A0ABV8UDN1_9PROT</name>
<dbReference type="InterPro" id="IPR012338">
    <property type="entry name" value="Beta-lactam/transpept-like"/>
</dbReference>
<evidence type="ECO:0000256" key="1">
    <source>
        <dbReference type="SAM" id="SignalP"/>
    </source>
</evidence>
<dbReference type="EC" id="3.-.-.-" evidence="3"/>